<dbReference type="InterPro" id="IPR015797">
    <property type="entry name" value="NUDIX_hydrolase-like_dom_sf"/>
</dbReference>
<feature type="domain" description="Nudix hydrolase" evidence="2">
    <location>
        <begin position="11"/>
        <end position="147"/>
    </location>
</feature>
<evidence type="ECO:0000313" key="3">
    <source>
        <dbReference type="EMBL" id="MFB9260112.1"/>
    </source>
</evidence>
<dbReference type="PANTHER" id="PTHR21340">
    <property type="entry name" value="DIADENOSINE 5,5-P1,P4-TETRAPHOSPHATE PYROPHOSPHOHYDROLASE MUTT"/>
    <property type="match status" value="1"/>
</dbReference>
<dbReference type="SMART" id="SM00855">
    <property type="entry name" value="PGAM"/>
    <property type="match status" value="1"/>
</dbReference>
<dbReference type="InterPro" id="IPR013078">
    <property type="entry name" value="His_Pase_superF_clade-1"/>
</dbReference>
<dbReference type="Gene3D" id="3.90.79.10">
    <property type="entry name" value="Nucleoside Triphosphate Pyrophosphohydrolase"/>
    <property type="match status" value="1"/>
</dbReference>
<reference evidence="3 4" key="1">
    <citation type="submission" date="2024-09" db="EMBL/GenBank/DDBJ databases">
        <authorList>
            <person name="Sun Q."/>
            <person name="Mori K."/>
        </authorList>
    </citation>
    <scope>NUCLEOTIDE SEQUENCE [LARGE SCALE GENOMIC DNA]</scope>
    <source>
        <strain evidence="3 4">CCM 7659</strain>
    </source>
</reference>
<comment type="caution">
    <text evidence="3">The sequence shown here is derived from an EMBL/GenBank/DDBJ whole genome shotgun (WGS) entry which is preliminary data.</text>
</comment>
<sequence length="305" mass="32956">MSKAKIKSKVRVIPAAGAVLYRMENGVPVCVVVHRSRYDDWSLPKGKVDSGESLPTTAVREILEETGSESALESLIGTTAYPLKENTRKEVTYWSARDFGGEFEPNAEVDEIRWLPIDEAKSLVTYPLDRKILTKFGDAPPVENVLLLVRHAKAGDRSEWSGDDTLRPLEKSGRTQAEMLVPMLGAFGVRRLYSAPRVRCEQTLAPLADELGVDVAIESALSDEAYLDSPETAVSRLVEIAVSGDGVAAICSQGTAIPGMLDDLAAAAGLDLGDTSTKKAGTWGLGFSGTTLLYADYYRSPLPVH</sequence>
<dbReference type="RefSeq" id="WP_182630999.1">
    <property type="nucleotide sequence ID" value="NZ_JAALDM010000023.1"/>
</dbReference>
<dbReference type="InterPro" id="IPR051325">
    <property type="entry name" value="Nudix_hydrolase_domain"/>
</dbReference>
<organism evidence="3 4">
    <name type="scientific">Dietzia aerolata</name>
    <dbReference type="NCBI Taxonomy" id="595984"/>
    <lineage>
        <taxon>Bacteria</taxon>
        <taxon>Bacillati</taxon>
        <taxon>Actinomycetota</taxon>
        <taxon>Actinomycetes</taxon>
        <taxon>Mycobacteriales</taxon>
        <taxon>Dietziaceae</taxon>
        <taxon>Dietzia</taxon>
    </lineage>
</organism>
<dbReference type="PROSITE" id="PS00893">
    <property type="entry name" value="NUDIX_BOX"/>
    <property type="match status" value="1"/>
</dbReference>
<dbReference type="Gene3D" id="3.40.50.1240">
    <property type="entry name" value="Phosphoglycerate mutase-like"/>
    <property type="match status" value="1"/>
</dbReference>
<keyword evidence="1" id="KW-0378">Hydrolase</keyword>
<evidence type="ECO:0000313" key="4">
    <source>
        <dbReference type="Proteomes" id="UP001589700"/>
    </source>
</evidence>
<name>A0ABV5JQV0_9ACTN</name>
<dbReference type="Proteomes" id="UP001589700">
    <property type="component" value="Unassembled WGS sequence"/>
</dbReference>
<gene>
    <name evidence="3" type="ORF">ACFFVD_09885</name>
</gene>
<dbReference type="SUPFAM" id="SSF53254">
    <property type="entry name" value="Phosphoglycerate mutase-like"/>
    <property type="match status" value="1"/>
</dbReference>
<dbReference type="EMBL" id="JBHMDY010000004">
    <property type="protein sequence ID" value="MFB9260112.1"/>
    <property type="molecule type" value="Genomic_DNA"/>
</dbReference>
<dbReference type="PANTHER" id="PTHR21340:SF0">
    <property type="entry name" value="BIS(5'-NUCLEOSYL)-TETRAPHOSPHATASE [ASYMMETRICAL]"/>
    <property type="match status" value="1"/>
</dbReference>
<dbReference type="CDD" id="cd03673">
    <property type="entry name" value="NUDIX_Ap6A_hydrolase"/>
    <property type="match status" value="1"/>
</dbReference>
<dbReference type="InterPro" id="IPR020084">
    <property type="entry name" value="NUDIX_hydrolase_CS"/>
</dbReference>
<proteinExistence type="predicted"/>
<keyword evidence="4" id="KW-1185">Reference proteome</keyword>
<protein>
    <submittedName>
        <fullName evidence="3">NUDIX domain-containing protein</fullName>
    </submittedName>
</protein>
<accession>A0ABV5JQV0</accession>
<evidence type="ECO:0000256" key="1">
    <source>
        <dbReference type="ARBA" id="ARBA00022801"/>
    </source>
</evidence>
<dbReference type="InterPro" id="IPR029033">
    <property type="entry name" value="His_PPase_superfam"/>
</dbReference>
<dbReference type="PROSITE" id="PS51462">
    <property type="entry name" value="NUDIX"/>
    <property type="match status" value="1"/>
</dbReference>
<dbReference type="Pfam" id="PF00293">
    <property type="entry name" value="NUDIX"/>
    <property type="match status" value="1"/>
</dbReference>
<dbReference type="Pfam" id="PF00300">
    <property type="entry name" value="His_Phos_1"/>
    <property type="match status" value="1"/>
</dbReference>
<dbReference type="SUPFAM" id="SSF55811">
    <property type="entry name" value="Nudix"/>
    <property type="match status" value="1"/>
</dbReference>
<evidence type="ECO:0000259" key="2">
    <source>
        <dbReference type="PROSITE" id="PS51462"/>
    </source>
</evidence>
<dbReference type="CDD" id="cd07067">
    <property type="entry name" value="HP_PGM_like"/>
    <property type="match status" value="1"/>
</dbReference>
<dbReference type="InterPro" id="IPR000086">
    <property type="entry name" value="NUDIX_hydrolase_dom"/>
</dbReference>